<dbReference type="EMBL" id="CM044707">
    <property type="protein sequence ID" value="KAI5654502.1"/>
    <property type="molecule type" value="Genomic_DNA"/>
</dbReference>
<name>A0ACC0A224_CATRO</name>
<gene>
    <name evidence="1" type="ORF">M9H77_31689</name>
</gene>
<reference evidence="2" key="1">
    <citation type="journal article" date="2023" name="Nat. Plants">
        <title>Single-cell RNA sequencing provides a high-resolution roadmap for understanding the multicellular compartmentation of specialized metabolism.</title>
        <authorList>
            <person name="Sun S."/>
            <person name="Shen X."/>
            <person name="Li Y."/>
            <person name="Li Y."/>
            <person name="Wang S."/>
            <person name="Li R."/>
            <person name="Zhang H."/>
            <person name="Shen G."/>
            <person name="Guo B."/>
            <person name="Wei J."/>
            <person name="Xu J."/>
            <person name="St-Pierre B."/>
            <person name="Chen S."/>
            <person name="Sun C."/>
        </authorList>
    </citation>
    <scope>NUCLEOTIDE SEQUENCE [LARGE SCALE GENOMIC DNA]</scope>
</reference>
<proteinExistence type="predicted"/>
<sequence length="163" mass="17587">MQMLLKQMPIEERGLTIRERLFTALIVTILIILLTDVTKKHGYPPDQKFKGKGGNIHSNVNAYSANNNSPFAASVNNLNDAGHNVMPQSHSASLNMTMGVDSVANGLTNEQYEKLMFLVKNTQLQGNIASAGGSGTRAGERVVQPVVNQTMAYQATSNDALGI</sequence>
<comment type="caution">
    <text evidence="1">The sequence shown here is derived from an EMBL/GenBank/DDBJ whole genome shotgun (WGS) entry which is preliminary data.</text>
</comment>
<dbReference type="Proteomes" id="UP001060085">
    <property type="component" value="Linkage Group LG07"/>
</dbReference>
<evidence type="ECO:0000313" key="1">
    <source>
        <dbReference type="EMBL" id="KAI5654502.1"/>
    </source>
</evidence>
<protein>
    <submittedName>
        <fullName evidence="1">Uncharacterized protein</fullName>
    </submittedName>
</protein>
<organism evidence="1 2">
    <name type="scientific">Catharanthus roseus</name>
    <name type="common">Madagascar periwinkle</name>
    <name type="synonym">Vinca rosea</name>
    <dbReference type="NCBI Taxonomy" id="4058"/>
    <lineage>
        <taxon>Eukaryota</taxon>
        <taxon>Viridiplantae</taxon>
        <taxon>Streptophyta</taxon>
        <taxon>Embryophyta</taxon>
        <taxon>Tracheophyta</taxon>
        <taxon>Spermatophyta</taxon>
        <taxon>Magnoliopsida</taxon>
        <taxon>eudicotyledons</taxon>
        <taxon>Gunneridae</taxon>
        <taxon>Pentapetalae</taxon>
        <taxon>asterids</taxon>
        <taxon>lamiids</taxon>
        <taxon>Gentianales</taxon>
        <taxon>Apocynaceae</taxon>
        <taxon>Rauvolfioideae</taxon>
        <taxon>Vinceae</taxon>
        <taxon>Catharanthinae</taxon>
        <taxon>Catharanthus</taxon>
    </lineage>
</organism>
<keyword evidence="2" id="KW-1185">Reference proteome</keyword>
<accession>A0ACC0A224</accession>
<evidence type="ECO:0000313" key="2">
    <source>
        <dbReference type="Proteomes" id="UP001060085"/>
    </source>
</evidence>